<dbReference type="InterPro" id="IPR036388">
    <property type="entry name" value="WH-like_DNA-bd_sf"/>
</dbReference>
<gene>
    <name evidence="1" type="ORF">IBLFYP30_02214</name>
</gene>
<dbReference type="SUPFAM" id="SSF46785">
    <property type="entry name" value="Winged helix' DNA-binding domain"/>
    <property type="match status" value="1"/>
</dbReference>
<dbReference type="InterPro" id="IPR036390">
    <property type="entry name" value="WH_DNA-bd_sf"/>
</dbReference>
<reference evidence="1" key="1">
    <citation type="submission" date="2019-11" db="EMBL/GenBank/DDBJ databases">
        <authorList>
            <person name="Feng L."/>
        </authorList>
    </citation>
    <scope>NUCLEOTIDE SEQUENCE</scope>
    <source>
        <strain evidence="1">IbartlettiiLFYP30</strain>
    </source>
</reference>
<dbReference type="Pfam" id="PF02082">
    <property type="entry name" value="Rrf2"/>
    <property type="match status" value="1"/>
</dbReference>
<dbReference type="Gene3D" id="1.10.10.10">
    <property type="entry name" value="Winged helix-like DNA-binding domain superfamily/Winged helix DNA-binding domain"/>
    <property type="match status" value="1"/>
</dbReference>
<accession>A0A6N3DK29</accession>
<organism evidence="1">
    <name type="scientific">Intestinibacter bartlettii</name>
    <dbReference type="NCBI Taxonomy" id="261299"/>
    <lineage>
        <taxon>Bacteria</taxon>
        <taxon>Bacillati</taxon>
        <taxon>Bacillota</taxon>
        <taxon>Clostridia</taxon>
        <taxon>Peptostreptococcales</taxon>
        <taxon>Peptostreptococcaceae</taxon>
        <taxon>Intestinibacter</taxon>
    </lineage>
</organism>
<protein>
    <submittedName>
        <fullName evidence="1">Iron-responsive transcriptional regulator</fullName>
    </submittedName>
</protein>
<dbReference type="PANTHER" id="PTHR33221">
    <property type="entry name" value="WINGED HELIX-TURN-HELIX TRANSCRIPTIONAL REGULATOR, RRF2 FAMILY"/>
    <property type="match status" value="1"/>
</dbReference>
<dbReference type="EMBL" id="CACRUE010000033">
    <property type="protein sequence ID" value="VYU27479.1"/>
    <property type="molecule type" value="Genomic_DNA"/>
</dbReference>
<dbReference type="PANTHER" id="PTHR33221:SF15">
    <property type="entry name" value="HTH-TYPE TRANSCRIPTIONAL REGULATOR YWGB-RELATED"/>
    <property type="match status" value="1"/>
</dbReference>
<dbReference type="GO" id="GO:0003700">
    <property type="term" value="F:DNA-binding transcription factor activity"/>
    <property type="evidence" value="ECO:0007669"/>
    <property type="project" value="TreeGrafter"/>
</dbReference>
<proteinExistence type="predicted"/>
<dbReference type="GO" id="GO:0005829">
    <property type="term" value="C:cytosol"/>
    <property type="evidence" value="ECO:0007669"/>
    <property type="project" value="TreeGrafter"/>
</dbReference>
<dbReference type="AlphaFoldDB" id="A0A6N3DK29"/>
<dbReference type="InterPro" id="IPR000944">
    <property type="entry name" value="Tscrpt_reg_Rrf2"/>
</dbReference>
<name>A0A6N3DK29_9FIRM</name>
<sequence length="139" mass="15902">MKVSRRFQLTVQTVLFIAVYSDKKEMTCENISKEMKCNPVVIKNILNILCKNNFLTKGSSISNIRLKRNIKDITLWDIYKITDEVDINNIFCSDDLQIASPIVSDLPELLSPAFGEIMNSMKDILSTVSVDSLLKKYNY</sequence>
<dbReference type="RefSeq" id="WP_055087786.1">
    <property type="nucleotide sequence ID" value="NZ_CACRUE010000033.1"/>
</dbReference>
<evidence type="ECO:0000313" key="1">
    <source>
        <dbReference type="EMBL" id="VYU27479.1"/>
    </source>
</evidence>